<protein>
    <recommendedName>
        <fullName evidence="10">Small ribosomal subunit biogenesis GTPase RsgA</fullName>
        <ecNumber evidence="10">3.6.1.-</ecNumber>
    </recommendedName>
</protein>
<dbReference type="InterPro" id="IPR031944">
    <property type="entry name" value="RsgA_N"/>
</dbReference>
<comment type="similarity">
    <text evidence="10">Belongs to the TRAFAC class YlqF/YawG GTPase family. RsgA subfamily.</text>
</comment>
<dbReference type="GO" id="GO:0046872">
    <property type="term" value="F:metal ion binding"/>
    <property type="evidence" value="ECO:0007669"/>
    <property type="project" value="UniProtKB-KW"/>
</dbReference>
<comment type="subunit">
    <text evidence="10">Monomer. Associates with 30S ribosomal subunit, binds 16S rRNA.</text>
</comment>
<dbReference type="Gene3D" id="3.40.50.300">
    <property type="entry name" value="P-loop containing nucleotide triphosphate hydrolases"/>
    <property type="match status" value="1"/>
</dbReference>
<dbReference type="InterPro" id="IPR004881">
    <property type="entry name" value="Ribosome_biogen_GTPase_RsgA"/>
</dbReference>
<keyword evidence="4 10" id="KW-0699">rRNA-binding</keyword>
<dbReference type="Gene3D" id="2.40.50.140">
    <property type="entry name" value="Nucleic acid-binding proteins"/>
    <property type="match status" value="1"/>
</dbReference>
<evidence type="ECO:0000256" key="6">
    <source>
        <dbReference type="ARBA" id="ARBA00022801"/>
    </source>
</evidence>
<dbReference type="GO" id="GO:0042274">
    <property type="term" value="P:ribosomal small subunit biogenesis"/>
    <property type="evidence" value="ECO:0007669"/>
    <property type="project" value="UniProtKB-UniRule"/>
</dbReference>
<keyword evidence="6 10" id="KW-0378">Hydrolase</keyword>
<keyword evidence="3 10" id="KW-0479">Metal-binding</keyword>
<evidence type="ECO:0000256" key="9">
    <source>
        <dbReference type="ARBA" id="ARBA00023134"/>
    </source>
</evidence>
<evidence type="ECO:0000313" key="13">
    <source>
        <dbReference type="EMBL" id="OLA36468.1"/>
    </source>
</evidence>
<feature type="domain" description="CP-type G" evidence="12">
    <location>
        <begin position="69"/>
        <end position="226"/>
    </location>
</feature>
<feature type="binding site" evidence="10">
    <location>
        <position position="250"/>
    </location>
    <ligand>
        <name>Zn(2+)</name>
        <dbReference type="ChEBI" id="CHEBI:29105"/>
    </ligand>
</feature>
<dbReference type="CDD" id="cd01854">
    <property type="entry name" value="YjeQ_EngC"/>
    <property type="match status" value="1"/>
</dbReference>
<keyword evidence="8 10" id="KW-0694">RNA-binding</keyword>
<evidence type="ECO:0000259" key="12">
    <source>
        <dbReference type="PROSITE" id="PS51721"/>
    </source>
</evidence>
<organism evidence="13 14">
    <name type="scientific">Phascolarctobacterium succinatutens</name>
    <dbReference type="NCBI Taxonomy" id="626940"/>
    <lineage>
        <taxon>Bacteria</taxon>
        <taxon>Bacillati</taxon>
        <taxon>Bacillota</taxon>
        <taxon>Negativicutes</taxon>
        <taxon>Acidaminococcales</taxon>
        <taxon>Acidaminococcaceae</taxon>
        <taxon>Phascolarctobacterium</taxon>
    </lineage>
</organism>
<comment type="function">
    <text evidence="10">One of several proteins that assist in the late maturation steps of the functional core of the 30S ribosomal subunit. Helps release RbfA from mature subunits. May play a role in the assembly of ribosomal proteins into the subunit. Circularly permuted GTPase that catalyzes slow GTP hydrolysis, GTPase activity is stimulated by the 30S ribosomal subunit.</text>
</comment>
<dbReference type="Pfam" id="PF16745">
    <property type="entry name" value="RsgA_N"/>
    <property type="match status" value="1"/>
</dbReference>
<dbReference type="InterPro" id="IPR027417">
    <property type="entry name" value="P-loop_NTPase"/>
</dbReference>
<dbReference type="Proteomes" id="UP000186777">
    <property type="component" value="Unassembled WGS sequence"/>
</dbReference>
<dbReference type="InterPro" id="IPR030378">
    <property type="entry name" value="G_CP_dom"/>
</dbReference>
<accession>A0A1Q6R257</accession>
<gene>
    <name evidence="10" type="primary">rsgA</name>
    <name evidence="13" type="ORF">BHW43_10015</name>
</gene>
<evidence type="ECO:0000256" key="10">
    <source>
        <dbReference type="HAMAP-Rule" id="MF_01820"/>
    </source>
</evidence>
<dbReference type="EMBL" id="MNTG01000045">
    <property type="protein sequence ID" value="OLA36468.1"/>
    <property type="molecule type" value="Genomic_DNA"/>
</dbReference>
<evidence type="ECO:0000256" key="2">
    <source>
        <dbReference type="ARBA" id="ARBA00022517"/>
    </source>
</evidence>
<keyword evidence="7 10" id="KW-0862">Zinc</keyword>
<evidence type="ECO:0000256" key="7">
    <source>
        <dbReference type="ARBA" id="ARBA00022833"/>
    </source>
</evidence>
<dbReference type="Pfam" id="PF03193">
    <property type="entry name" value="RsgA_GTPase"/>
    <property type="match status" value="1"/>
</dbReference>
<dbReference type="AlphaFoldDB" id="A0A1Q6R257"/>
<dbReference type="InterPro" id="IPR010914">
    <property type="entry name" value="RsgA_GTPase_dom"/>
</dbReference>
<dbReference type="Gene3D" id="1.10.40.50">
    <property type="entry name" value="Probable gtpase engc, domain 3"/>
    <property type="match status" value="1"/>
</dbReference>
<dbReference type="HAMAP" id="MF_01820">
    <property type="entry name" value="GTPase_RsgA"/>
    <property type="match status" value="1"/>
</dbReference>
<feature type="binding site" evidence="10">
    <location>
        <position position="263"/>
    </location>
    <ligand>
        <name>Zn(2+)</name>
        <dbReference type="ChEBI" id="CHEBI:29105"/>
    </ligand>
</feature>
<dbReference type="GO" id="GO:0003924">
    <property type="term" value="F:GTPase activity"/>
    <property type="evidence" value="ECO:0007669"/>
    <property type="project" value="UniProtKB-UniRule"/>
</dbReference>
<reference evidence="13 14" key="1">
    <citation type="journal article" date="2016" name="Nat. Biotechnol.">
        <title>Measurement of bacterial replication rates in microbial communities.</title>
        <authorList>
            <person name="Brown C.T."/>
            <person name="Olm M.R."/>
            <person name="Thomas B.C."/>
            <person name="Banfield J.F."/>
        </authorList>
    </citation>
    <scope>NUCLEOTIDE SEQUENCE [LARGE SCALE GENOMIC DNA]</scope>
    <source>
        <strain evidence="13">46_33</strain>
    </source>
</reference>
<evidence type="ECO:0000256" key="8">
    <source>
        <dbReference type="ARBA" id="ARBA00022884"/>
    </source>
</evidence>
<evidence type="ECO:0000256" key="4">
    <source>
        <dbReference type="ARBA" id="ARBA00022730"/>
    </source>
</evidence>
<dbReference type="GO" id="GO:0019843">
    <property type="term" value="F:rRNA binding"/>
    <property type="evidence" value="ECO:0007669"/>
    <property type="project" value="UniProtKB-KW"/>
</dbReference>
<feature type="binding site" evidence="10">
    <location>
        <begin position="118"/>
        <end position="121"/>
    </location>
    <ligand>
        <name>GTP</name>
        <dbReference type="ChEBI" id="CHEBI:37565"/>
    </ligand>
</feature>
<comment type="cofactor">
    <cofactor evidence="10">
        <name>Zn(2+)</name>
        <dbReference type="ChEBI" id="CHEBI:29105"/>
    </cofactor>
    <text evidence="10">Binds 1 zinc ion per subunit.</text>
</comment>
<sequence length="299" mass="32618">MAELQGRVLKNYNGYYYLKVEGESEPYTCKVKGKMKKNRFSLATGDIACFEVSSSEKREGMITGVLPRRNFLPRPTLANLDLFVAAFACAAPDFSFLLADKLLALAELAKIPAILVLNKEDNAPAGLIEQVKAVYEPIGYEVYTLSAQNGTGVEALRERLRGKICAFGGPSGVGKSSTINAIDSSVDLRTGEVSEKIGRGKHTTRYAQLLPFDEGYIADTPGFGNLLLEGLTAEMVLASFREFADYEAGCRFCPCTHTHEPVCGVKDAVAAGRISASRYESYLTMLAEVKLLQEKEGRK</sequence>
<dbReference type="GO" id="GO:0005525">
    <property type="term" value="F:GTP binding"/>
    <property type="evidence" value="ECO:0007669"/>
    <property type="project" value="UniProtKB-UniRule"/>
</dbReference>
<evidence type="ECO:0000259" key="11">
    <source>
        <dbReference type="PROSITE" id="PS50936"/>
    </source>
</evidence>
<keyword evidence="2 10" id="KW-0690">Ribosome biogenesis</keyword>
<dbReference type="InterPro" id="IPR012340">
    <property type="entry name" value="NA-bd_OB-fold"/>
</dbReference>
<feature type="domain" description="EngC GTPase" evidence="11">
    <location>
        <begin position="78"/>
        <end position="224"/>
    </location>
</feature>
<dbReference type="SUPFAM" id="SSF50249">
    <property type="entry name" value="Nucleic acid-binding proteins"/>
    <property type="match status" value="1"/>
</dbReference>
<dbReference type="PANTHER" id="PTHR32120">
    <property type="entry name" value="SMALL RIBOSOMAL SUBUNIT BIOGENESIS GTPASE RSGA"/>
    <property type="match status" value="1"/>
</dbReference>
<dbReference type="GO" id="GO:0005737">
    <property type="term" value="C:cytoplasm"/>
    <property type="evidence" value="ECO:0007669"/>
    <property type="project" value="UniProtKB-SubCell"/>
</dbReference>
<dbReference type="PANTHER" id="PTHR32120:SF11">
    <property type="entry name" value="SMALL RIBOSOMAL SUBUNIT BIOGENESIS GTPASE RSGA 1, MITOCHONDRIAL-RELATED"/>
    <property type="match status" value="1"/>
</dbReference>
<evidence type="ECO:0000256" key="3">
    <source>
        <dbReference type="ARBA" id="ARBA00022723"/>
    </source>
</evidence>
<keyword evidence="5 10" id="KW-0547">Nucleotide-binding</keyword>
<dbReference type="PROSITE" id="PS50936">
    <property type="entry name" value="ENGC_GTPASE"/>
    <property type="match status" value="1"/>
</dbReference>
<keyword evidence="1 10" id="KW-0963">Cytoplasm</keyword>
<dbReference type="STRING" id="626940.BHW43_10015"/>
<feature type="binding site" evidence="10">
    <location>
        <begin position="169"/>
        <end position="177"/>
    </location>
    <ligand>
        <name>GTP</name>
        <dbReference type="ChEBI" id="CHEBI:37565"/>
    </ligand>
</feature>
<dbReference type="NCBIfam" id="TIGR00157">
    <property type="entry name" value="ribosome small subunit-dependent GTPase A"/>
    <property type="match status" value="1"/>
</dbReference>
<feature type="binding site" evidence="10">
    <location>
        <position position="255"/>
    </location>
    <ligand>
        <name>Zn(2+)</name>
        <dbReference type="ChEBI" id="CHEBI:29105"/>
    </ligand>
</feature>
<keyword evidence="9 10" id="KW-0342">GTP-binding</keyword>
<name>A0A1Q6R257_9FIRM</name>
<evidence type="ECO:0000256" key="5">
    <source>
        <dbReference type="ARBA" id="ARBA00022741"/>
    </source>
</evidence>
<dbReference type="EC" id="3.6.1.-" evidence="10"/>
<evidence type="ECO:0000256" key="1">
    <source>
        <dbReference type="ARBA" id="ARBA00022490"/>
    </source>
</evidence>
<feature type="binding site" evidence="10">
    <location>
        <position position="257"/>
    </location>
    <ligand>
        <name>Zn(2+)</name>
        <dbReference type="ChEBI" id="CHEBI:29105"/>
    </ligand>
</feature>
<dbReference type="PROSITE" id="PS51721">
    <property type="entry name" value="G_CP"/>
    <property type="match status" value="1"/>
</dbReference>
<evidence type="ECO:0000313" key="14">
    <source>
        <dbReference type="Proteomes" id="UP000186777"/>
    </source>
</evidence>
<proteinExistence type="inferred from homology"/>
<dbReference type="RefSeq" id="WP_303680445.1">
    <property type="nucleotide sequence ID" value="NZ_DAWCKH010000042.1"/>
</dbReference>
<comment type="caution">
    <text evidence="13">The sequence shown here is derived from an EMBL/GenBank/DDBJ whole genome shotgun (WGS) entry which is preliminary data.</text>
</comment>
<dbReference type="SUPFAM" id="SSF52540">
    <property type="entry name" value="P-loop containing nucleoside triphosphate hydrolases"/>
    <property type="match status" value="1"/>
</dbReference>
<comment type="subcellular location">
    <subcellularLocation>
        <location evidence="10">Cytoplasm</location>
    </subcellularLocation>
</comment>